<evidence type="ECO:0000259" key="9">
    <source>
        <dbReference type="Pfam" id="PF02771"/>
    </source>
</evidence>
<reference evidence="10" key="1">
    <citation type="submission" date="2022-10" db="EMBL/GenBank/DDBJ databases">
        <title>Culturing micro-colonial fungi from biological soil crusts in the Mojave desert and describing Neophaeococcomyces mojavensis, and introducing the new genera and species Taxawa tesnikishii.</title>
        <authorList>
            <person name="Kurbessoian T."/>
            <person name="Stajich J.E."/>
        </authorList>
    </citation>
    <scope>NUCLEOTIDE SEQUENCE</scope>
    <source>
        <strain evidence="10">TK_41</strain>
    </source>
</reference>
<comment type="similarity">
    <text evidence="2 6">Belongs to the acyl-CoA dehydrogenase family.</text>
</comment>
<dbReference type="Gene3D" id="1.10.540.10">
    <property type="entry name" value="Acyl-CoA dehydrogenase/oxidase, N-terminal domain"/>
    <property type="match status" value="1"/>
</dbReference>
<feature type="domain" description="Acyl-CoA dehydrogenase/oxidase C-terminal" evidence="7">
    <location>
        <begin position="277"/>
        <end position="428"/>
    </location>
</feature>
<proteinExistence type="inferred from homology"/>
<protein>
    <recommendedName>
        <fullName evidence="12">Acyl-CoA dehydrogenase family member 11</fullName>
    </recommendedName>
</protein>
<dbReference type="SUPFAM" id="SSF56645">
    <property type="entry name" value="Acyl-CoA dehydrogenase NM domain-like"/>
    <property type="match status" value="1"/>
</dbReference>
<dbReference type="Gene3D" id="2.40.110.10">
    <property type="entry name" value="Butyryl-CoA Dehydrogenase, subunit A, domain 2"/>
    <property type="match status" value="1"/>
</dbReference>
<dbReference type="InterPro" id="IPR036250">
    <property type="entry name" value="AcylCo_DH-like_C"/>
</dbReference>
<dbReference type="InterPro" id="IPR006091">
    <property type="entry name" value="Acyl-CoA_Oxase/DH_mid-dom"/>
</dbReference>
<evidence type="ECO:0000259" key="7">
    <source>
        <dbReference type="Pfam" id="PF00441"/>
    </source>
</evidence>
<dbReference type="Pfam" id="PF02771">
    <property type="entry name" value="Acyl-CoA_dh_N"/>
    <property type="match status" value="1"/>
</dbReference>
<gene>
    <name evidence="10" type="ORF">H2200_008421</name>
</gene>
<dbReference type="Proteomes" id="UP001172673">
    <property type="component" value="Unassembled WGS sequence"/>
</dbReference>
<dbReference type="InterPro" id="IPR009075">
    <property type="entry name" value="AcylCo_DH/oxidase_C"/>
</dbReference>
<dbReference type="InterPro" id="IPR046373">
    <property type="entry name" value="Acyl-CoA_Oxase/DH_mid-dom_sf"/>
</dbReference>
<evidence type="ECO:0000256" key="6">
    <source>
        <dbReference type="RuleBase" id="RU362125"/>
    </source>
</evidence>
<dbReference type="SUPFAM" id="SSF47203">
    <property type="entry name" value="Acyl-CoA dehydrogenase C-terminal domain-like"/>
    <property type="match status" value="1"/>
</dbReference>
<comment type="cofactor">
    <cofactor evidence="1 6">
        <name>FAD</name>
        <dbReference type="ChEBI" id="CHEBI:57692"/>
    </cofactor>
</comment>
<feature type="domain" description="Acyl-CoA dehydrogenase/oxidase N-terminal" evidence="9">
    <location>
        <begin position="34"/>
        <end position="159"/>
    </location>
</feature>
<organism evidence="10 11">
    <name type="scientific">Cladophialophora chaetospira</name>
    <dbReference type="NCBI Taxonomy" id="386627"/>
    <lineage>
        <taxon>Eukaryota</taxon>
        <taxon>Fungi</taxon>
        <taxon>Dikarya</taxon>
        <taxon>Ascomycota</taxon>
        <taxon>Pezizomycotina</taxon>
        <taxon>Eurotiomycetes</taxon>
        <taxon>Chaetothyriomycetidae</taxon>
        <taxon>Chaetothyriales</taxon>
        <taxon>Herpotrichiellaceae</taxon>
        <taxon>Cladophialophora</taxon>
    </lineage>
</organism>
<keyword evidence="3 6" id="KW-0285">Flavoprotein</keyword>
<dbReference type="GO" id="GO:0003995">
    <property type="term" value="F:acyl-CoA dehydrogenase activity"/>
    <property type="evidence" value="ECO:0007669"/>
    <property type="project" value="TreeGrafter"/>
</dbReference>
<evidence type="ECO:0000313" key="10">
    <source>
        <dbReference type="EMBL" id="KAJ9607348.1"/>
    </source>
</evidence>
<dbReference type="PANTHER" id="PTHR48083:SF32">
    <property type="entry name" value="ACYL-COA DEHYDROGENASE NM DOMAIN-LIKE PROTEIN"/>
    <property type="match status" value="1"/>
</dbReference>
<dbReference type="InterPro" id="IPR050741">
    <property type="entry name" value="Acyl-CoA_dehydrogenase"/>
</dbReference>
<evidence type="ECO:0000256" key="4">
    <source>
        <dbReference type="ARBA" id="ARBA00022827"/>
    </source>
</evidence>
<dbReference type="PANTHER" id="PTHR48083">
    <property type="entry name" value="MEDIUM-CHAIN SPECIFIC ACYL-COA DEHYDROGENASE, MITOCHONDRIAL-RELATED"/>
    <property type="match status" value="1"/>
</dbReference>
<dbReference type="GO" id="GO:0033539">
    <property type="term" value="P:fatty acid beta-oxidation using acyl-CoA dehydrogenase"/>
    <property type="evidence" value="ECO:0007669"/>
    <property type="project" value="TreeGrafter"/>
</dbReference>
<evidence type="ECO:0000256" key="1">
    <source>
        <dbReference type="ARBA" id="ARBA00001974"/>
    </source>
</evidence>
<dbReference type="GO" id="GO:0050660">
    <property type="term" value="F:flavin adenine dinucleotide binding"/>
    <property type="evidence" value="ECO:0007669"/>
    <property type="project" value="InterPro"/>
</dbReference>
<dbReference type="GO" id="GO:0005737">
    <property type="term" value="C:cytoplasm"/>
    <property type="evidence" value="ECO:0007669"/>
    <property type="project" value="TreeGrafter"/>
</dbReference>
<keyword evidence="11" id="KW-1185">Reference proteome</keyword>
<evidence type="ECO:0000256" key="2">
    <source>
        <dbReference type="ARBA" id="ARBA00009347"/>
    </source>
</evidence>
<keyword evidence="5 6" id="KW-0560">Oxidoreductase</keyword>
<dbReference type="FunFam" id="2.40.110.10:FF:000002">
    <property type="entry name" value="Acyl-CoA dehydrogenase fadE12"/>
    <property type="match status" value="1"/>
</dbReference>
<dbReference type="InterPro" id="IPR009100">
    <property type="entry name" value="AcylCoA_DH/oxidase_NM_dom_sf"/>
</dbReference>
<comment type="caution">
    <text evidence="10">The sequence shown here is derived from an EMBL/GenBank/DDBJ whole genome shotgun (WGS) entry which is preliminary data.</text>
</comment>
<evidence type="ECO:0008006" key="12">
    <source>
        <dbReference type="Google" id="ProtNLM"/>
    </source>
</evidence>
<evidence type="ECO:0000259" key="8">
    <source>
        <dbReference type="Pfam" id="PF02770"/>
    </source>
</evidence>
<evidence type="ECO:0000256" key="3">
    <source>
        <dbReference type="ARBA" id="ARBA00022630"/>
    </source>
</evidence>
<dbReference type="Gene3D" id="1.20.140.10">
    <property type="entry name" value="Butyryl-CoA Dehydrogenase, subunit A, domain 3"/>
    <property type="match status" value="1"/>
</dbReference>
<keyword evidence="4 6" id="KW-0274">FAD</keyword>
<dbReference type="Pfam" id="PF02770">
    <property type="entry name" value="Acyl-CoA_dh_M"/>
    <property type="match status" value="1"/>
</dbReference>
<feature type="domain" description="Acyl-CoA oxidase/dehydrogenase middle" evidence="8">
    <location>
        <begin position="163"/>
        <end position="265"/>
    </location>
</feature>
<evidence type="ECO:0000313" key="11">
    <source>
        <dbReference type="Proteomes" id="UP001172673"/>
    </source>
</evidence>
<dbReference type="EMBL" id="JAPDRK010000012">
    <property type="protein sequence ID" value="KAJ9607348.1"/>
    <property type="molecule type" value="Genomic_DNA"/>
</dbReference>
<evidence type="ECO:0000256" key="5">
    <source>
        <dbReference type="ARBA" id="ARBA00023002"/>
    </source>
</evidence>
<accession>A0AA38X5Q9</accession>
<sequence>MSVPYLINSAGGHIPASERIPVIARPFVSDRAKKTLDLVERFVEEECIPADAVFAQQINAKGSDIVSRFDSHPQVIEDLKAKARELGLWNMFLPKNHFKEGAGFSNLEYGLMAEYLGKSGTASEATNCAAPDTGNMEVFAKYGTEEQKKQWLVPLLNGEIRSAFLMTEPQVASSDATNIELDMKKDGDYYVLNGQKWWSSGAGDRRCKIYIVMAKSDPTNKNVYRQQSVILVPADTPGVTIERMLSVIGFDDAPHGHGHITFKNVRVHKSNMILGEGRGFEVVQGRLGPGRIHHAMRSVGAAEKALEYFLARMNDPQRRPFGKNLSEHGIMLERVARSRIEIDSSRLAVLNAAIKIDQSNAKDALKEIAEVKVQVPNMLLDVLDRAIQAYGGAGVSQDTPLASMWASGRTMRIVDGPDEVHLLQLGRNENKRGLALLKRIEAQKEKSRELLRQYGLQARDPLELKRVSGGQSKL</sequence>
<name>A0AA38X5Q9_9EURO</name>
<dbReference type="AlphaFoldDB" id="A0AA38X5Q9"/>
<dbReference type="Pfam" id="PF00441">
    <property type="entry name" value="Acyl-CoA_dh_1"/>
    <property type="match status" value="1"/>
</dbReference>
<dbReference type="InterPro" id="IPR013786">
    <property type="entry name" value="AcylCoA_DH/ox_N"/>
</dbReference>
<dbReference type="InterPro" id="IPR037069">
    <property type="entry name" value="AcylCoA_DH/ox_N_sf"/>
</dbReference>